<dbReference type="AlphaFoldDB" id="A0A081BEX2"/>
<dbReference type="eggNOG" id="COG5317">
    <property type="taxonomic scope" value="Bacteria"/>
</dbReference>
<keyword evidence="2" id="KW-1185">Reference proteome</keyword>
<evidence type="ECO:0000313" key="2">
    <source>
        <dbReference type="Proteomes" id="UP000028702"/>
    </source>
</evidence>
<dbReference type="InterPro" id="IPR038301">
    <property type="entry name" value="AraC-like_sf"/>
</dbReference>
<dbReference type="Gene3D" id="1.10.8.930">
    <property type="entry name" value="Protein of unknown function DUF1465"/>
    <property type="match status" value="1"/>
</dbReference>
<accession>A0A081BEX2</accession>
<reference evidence="1 2" key="1">
    <citation type="submission" date="2014-07" db="EMBL/GenBank/DDBJ databases">
        <title>Tepidicaulis marinum gen. nov., sp. nov., a novel marine bacterium denitrifying nitrate to nitrous oxide strictly under microaerobic conditions.</title>
        <authorList>
            <person name="Takeuchi M."/>
            <person name="Yamagishi T."/>
            <person name="Kamagata Y."/>
            <person name="Oshima K."/>
            <person name="Hattori M."/>
            <person name="Katayama T."/>
            <person name="Hanada S."/>
            <person name="Tamaki H."/>
            <person name="Marumo K."/>
            <person name="Maeda H."/>
            <person name="Nedachi M."/>
            <person name="Iwasaki W."/>
            <person name="Suwa Y."/>
            <person name="Sakata S."/>
        </authorList>
    </citation>
    <scope>NUCLEOTIDE SEQUENCE [LARGE SCALE GENOMIC DNA]</scope>
    <source>
        <strain evidence="1 2">MA2</strain>
    </source>
</reference>
<gene>
    <name evidence="1" type="ORF">M2A_3089</name>
</gene>
<comment type="caution">
    <text evidence="1">The sequence shown here is derived from an EMBL/GenBank/DDBJ whole genome shotgun (WGS) entry which is preliminary data.</text>
</comment>
<protein>
    <submittedName>
        <fullName evidence="1">Conserved protein</fullName>
    </submittedName>
</protein>
<dbReference type="STRING" id="1333998.M2A_3089"/>
<dbReference type="EMBL" id="BBIO01000021">
    <property type="protein sequence ID" value="GAK46590.1"/>
    <property type="molecule type" value="Genomic_DNA"/>
</dbReference>
<organism evidence="1 2">
    <name type="scientific">Tepidicaulis marinus</name>
    <dbReference type="NCBI Taxonomy" id="1333998"/>
    <lineage>
        <taxon>Bacteria</taxon>
        <taxon>Pseudomonadati</taxon>
        <taxon>Pseudomonadota</taxon>
        <taxon>Alphaproteobacteria</taxon>
        <taxon>Hyphomicrobiales</taxon>
        <taxon>Parvibaculaceae</taxon>
        <taxon>Tepidicaulis</taxon>
    </lineage>
</organism>
<dbReference type="Pfam" id="PF07323">
    <property type="entry name" value="DUF1465"/>
    <property type="match status" value="1"/>
</dbReference>
<sequence>MTYHGGESQSAGAAAMAKLFGGSELFQRTYREGMGLVEEAASYLDGPGREQAKLLPRMAALAYAAESMRVTTRLMQVAAWLLVQKAVFEGEMTPEDAAQDKYRLGGQSVARSKPMSGSEDLPDELRALMEKSVRIYERIERLDKQLNDEPDVFEEEEDMVRSPLAAQFDQVEAFFQETMDKGLMRWDRH</sequence>
<dbReference type="Proteomes" id="UP000028702">
    <property type="component" value="Unassembled WGS sequence"/>
</dbReference>
<name>A0A081BEX2_9HYPH</name>
<dbReference type="InterPro" id="IPR010848">
    <property type="entry name" value="DUF1465"/>
</dbReference>
<evidence type="ECO:0000313" key="1">
    <source>
        <dbReference type="EMBL" id="GAK46590.1"/>
    </source>
</evidence>
<proteinExistence type="predicted"/>